<dbReference type="PIRSF" id="PIRSF015558">
    <property type="entry name" value="Txn_reg_DeoR_prd"/>
    <property type="match status" value="1"/>
</dbReference>
<reference evidence="4" key="1">
    <citation type="journal article" date="2014" name="Int. J. Syst. Evol. Microbiol.">
        <title>Complete genome sequence of Corynebacterium casei LMG S-19264T (=DSM 44701T), isolated from a smear-ripened cheese.</title>
        <authorList>
            <consortium name="US DOE Joint Genome Institute (JGI-PGF)"/>
            <person name="Walter F."/>
            <person name="Albersmeier A."/>
            <person name="Kalinowski J."/>
            <person name="Ruckert C."/>
        </authorList>
    </citation>
    <scope>NUCLEOTIDE SEQUENCE</scope>
    <source>
        <strain evidence="4">JCM 30804</strain>
    </source>
</reference>
<proteinExistence type="predicted"/>
<name>A0A917JLX0_9GAMM</name>
<dbReference type="PANTHER" id="PTHR34580:SF3">
    <property type="entry name" value="PROTEIN PAFB"/>
    <property type="match status" value="1"/>
</dbReference>
<dbReference type="Pfam" id="PF26107">
    <property type="entry name" value="BrxR_CTD"/>
    <property type="match status" value="1"/>
</dbReference>
<evidence type="ECO:0000313" key="5">
    <source>
        <dbReference type="Proteomes" id="UP000613743"/>
    </source>
</evidence>
<dbReference type="InterPro" id="IPR059019">
    <property type="entry name" value="WHD_CapW"/>
</dbReference>
<feature type="domain" description="DNA-binding transcriptional repressor CapW winged helix-turn-helix" evidence="3">
    <location>
        <begin position="19"/>
        <end position="88"/>
    </location>
</feature>
<evidence type="ECO:0000259" key="1">
    <source>
        <dbReference type="Pfam" id="PF13280"/>
    </source>
</evidence>
<dbReference type="Pfam" id="PF13280">
    <property type="entry name" value="WYL"/>
    <property type="match status" value="1"/>
</dbReference>
<accession>A0A917JLX0</accession>
<dbReference type="InterPro" id="IPR051534">
    <property type="entry name" value="CBASS_pafABC_assoc_protein"/>
</dbReference>
<dbReference type="InterPro" id="IPR026881">
    <property type="entry name" value="WYL_dom"/>
</dbReference>
<dbReference type="InterPro" id="IPR016634">
    <property type="entry name" value="CapW-like"/>
</dbReference>
<evidence type="ECO:0000313" key="4">
    <source>
        <dbReference type="EMBL" id="GGI76694.1"/>
    </source>
</evidence>
<gene>
    <name evidence="4" type="ORF">GCM10009332_12610</name>
</gene>
<comment type="caution">
    <text evidence="4">The sequence shown here is derived from an EMBL/GenBank/DDBJ whole genome shotgun (WGS) entry which is preliminary data.</text>
</comment>
<evidence type="ECO:0000259" key="2">
    <source>
        <dbReference type="Pfam" id="PF26107"/>
    </source>
</evidence>
<dbReference type="Proteomes" id="UP000613743">
    <property type="component" value="Unassembled WGS sequence"/>
</dbReference>
<organism evidence="4 5">
    <name type="scientific">Shewanella gelidii</name>
    <dbReference type="NCBI Taxonomy" id="1642821"/>
    <lineage>
        <taxon>Bacteria</taxon>
        <taxon>Pseudomonadati</taxon>
        <taxon>Pseudomonadota</taxon>
        <taxon>Gammaproteobacteria</taxon>
        <taxon>Alteromonadales</taxon>
        <taxon>Shewanellaceae</taxon>
        <taxon>Shewanella</taxon>
    </lineage>
</organism>
<dbReference type="EMBL" id="BMPZ01000002">
    <property type="protein sequence ID" value="GGI76694.1"/>
    <property type="molecule type" value="Genomic_DNA"/>
</dbReference>
<dbReference type="PANTHER" id="PTHR34580">
    <property type="match status" value="1"/>
</dbReference>
<reference evidence="4" key="2">
    <citation type="submission" date="2020-09" db="EMBL/GenBank/DDBJ databases">
        <authorList>
            <person name="Sun Q."/>
            <person name="Ohkuma M."/>
        </authorList>
    </citation>
    <scope>NUCLEOTIDE SEQUENCE</scope>
    <source>
        <strain evidence="4">JCM 30804</strain>
    </source>
</reference>
<dbReference type="RefSeq" id="WP_188918950.1">
    <property type="nucleotide sequence ID" value="NZ_BMPZ01000002.1"/>
</dbReference>
<protein>
    <submittedName>
        <fullName evidence="4">WYL domain-containing protein</fullName>
    </submittedName>
</protein>
<dbReference type="PROSITE" id="PS52050">
    <property type="entry name" value="WYL"/>
    <property type="match status" value="1"/>
</dbReference>
<dbReference type="AlphaFoldDB" id="A0A917JLX0"/>
<dbReference type="Pfam" id="PF26109">
    <property type="entry name" value="WHD_BrxR"/>
    <property type="match status" value="1"/>
</dbReference>
<dbReference type="InterPro" id="IPR059020">
    <property type="entry name" value="CapW_CTD"/>
</dbReference>
<evidence type="ECO:0000259" key="3">
    <source>
        <dbReference type="Pfam" id="PF26109"/>
    </source>
</evidence>
<keyword evidence="5" id="KW-1185">Reference proteome</keyword>
<sequence>MDSSEQLLNAKLEKLSYAQRQRLAYIDFSLQYFGQISRQDLIKKFATGLAAATRDFTSYRELAADNMQLVHRTKCYHRQTGFKPLFHHDPEVILHGLAKGFGDGLSHAVNPSDVCIDAVQLIHPDTNIIAALMRAIQQQQVLHVNYVSTSSGLKSREIVPHALVNNGQRWHVRAYDREHEQFSDFVVTRIQSCQNRAQQGGDHELQCHDEAWSNIVELILTPHPSLHHPEAIALDYQMHDGELKVSCRAALAAYILRQWSVDCSKGHRINSGVCQLALANIDILKKIAPLAIVPGAQ</sequence>
<feature type="domain" description="DNA-binding transcriptional repressor CapW C-terminal dimerisation" evidence="2">
    <location>
        <begin position="215"/>
        <end position="282"/>
    </location>
</feature>
<feature type="domain" description="WYL" evidence="1">
    <location>
        <begin position="128"/>
        <end position="193"/>
    </location>
</feature>